<comment type="caution">
    <text evidence="3">The sequence shown here is derived from an EMBL/GenBank/DDBJ whole genome shotgun (WGS) entry which is preliminary data.</text>
</comment>
<feature type="compositionally biased region" description="Acidic residues" evidence="1">
    <location>
        <begin position="102"/>
        <end position="121"/>
    </location>
</feature>
<evidence type="ECO:0000313" key="4">
    <source>
        <dbReference type="Proteomes" id="UP000824162"/>
    </source>
</evidence>
<dbReference type="Proteomes" id="UP000824162">
    <property type="component" value="Unassembled WGS sequence"/>
</dbReference>
<proteinExistence type="predicted"/>
<feature type="region of interest" description="Disordered" evidence="1">
    <location>
        <begin position="58"/>
        <end position="144"/>
    </location>
</feature>
<accession>A0A9D1PQK0</accession>
<dbReference type="AlphaFoldDB" id="A0A9D1PQK0"/>
<reference evidence="3" key="2">
    <citation type="submission" date="2021-04" db="EMBL/GenBank/DDBJ databases">
        <authorList>
            <person name="Gilroy R."/>
        </authorList>
    </citation>
    <scope>NUCLEOTIDE SEQUENCE</scope>
    <source>
        <strain evidence="3">5790</strain>
    </source>
</reference>
<keyword evidence="2" id="KW-0472">Membrane</keyword>
<dbReference type="Gene3D" id="1.10.287.4300">
    <property type="entry name" value="Stage III sporulation protein AH-like"/>
    <property type="match status" value="1"/>
</dbReference>
<reference evidence="3" key="1">
    <citation type="journal article" date="2021" name="PeerJ">
        <title>Extensive microbial diversity within the chicken gut microbiome revealed by metagenomics and culture.</title>
        <authorList>
            <person name="Gilroy R."/>
            <person name="Ravi A."/>
            <person name="Getino M."/>
            <person name="Pursley I."/>
            <person name="Horton D.L."/>
            <person name="Alikhan N.F."/>
            <person name="Baker D."/>
            <person name="Gharbi K."/>
            <person name="Hall N."/>
            <person name="Watson M."/>
            <person name="Adriaenssens E.M."/>
            <person name="Foster-Nyarko E."/>
            <person name="Jarju S."/>
            <person name="Secka A."/>
            <person name="Antonio M."/>
            <person name="Oren A."/>
            <person name="Chaudhuri R.R."/>
            <person name="La Ragione R."/>
            <person name="Hildebrand F."/>
            <person name="Pallen M.J."/>
        </authorList>
    </citation>
    <scope>NUCLEOTIDE SEQUENCE</scope>
    <source>
        <strain evidence="3">5790</strain>
    </source>
</reference>
<dbReference type="InterPro" id="IPR024232">
    <property type="entry name" value="SpoIIIAH"/>
</dbReference>
<protein>
    <submittedName>
        <fullName evidence="3">SpoIIIAH-like family protein</fullName>
    </submittedName>
</protein>
<dbReference type="EMBL" id="DXIJ01000108">
    <property type="protein sequence ID" value="HIV86169.1"/>
    <property type="molecule type" value="Genomic_DNA"/>
</dbReference>
<sequence>MKSKNTKSIKNTSGTSAKKVKYRGKQVLVVGLVALVLAAGYYRWTLDAVRSDAVSVSSTAAPEENTADTETNVPAATTAPTGGTESTDGAESSEAAFWPLGGDDDSGEEQDTDSESIEGDPAESGVSDSAGANVAAQSRQDRDKLRGETLDTWKQIASNKDASENAKKEAEDNIVKLTGYSESENAIETAVKTKGFEDCFAMISDSGVSVIVKGGELSGESVAQIKDIIITETGVAASQIKISSE</sequence>
<organism evidence="3 4">
    <name type="scientific">Candidatus Monoglobus merdigallinarum</name>
    <dbReference type="NCBI Taxonomy" id="2838698"/>
    <lineage>
        <taxon>Bacteria</taxon>
        <taxon>Bacillati</taxon>
        <taxon>Bacillota</taxon>
        <taxon>Clostridia</taxon>
        <taxon>Monoglobales</taxon>
        <taxon>Monoglobaceae</taxon>
        <taxon>Monoglobus</taxon>
    </lineage>
</organism>
<dbReference type="InterPro" id="IPR038503">
    <property type="entry name" value="SpoIIIAH_sf"/>
</dbReference>
<dbReference type="Pfam" id="PF12685">
    <property type="entry name" value="SpoIIIAH"/>
    <property type="match status" value="1"/>
</dbReference>
<name>A0A9D1PQK0_9FIRM</name>
<gene>
    <name evidence="3" type="ORF">H9900_05095</name>
</gene>
<keyword evidence="2" id="KW-0812">Transmembrane</keyword>
<evidence type="ECO:0000256" key="2">
    <source>
        <dbReference type="SAM" id="Phobius"/>
    </source>
</evidence>
<feature type="compositionally biased region" description="Low complexity" evidence="1">
    <location>
        <begin position="69"/>
        <end position="87"/>
    </location>
</feature>
<evidence type="ECO:0000256" key="1">
    <source>
        <dbReference type="SAM" id="MobiDB-lite"/>
    </source>
</evidence>
<keyword evidence="2" id="KW-1133">Transmembrane helix</keyword>
<feature type="transmembrane region" description="Helical" evidence="2">
    <location>
        <begin position="27"/>
        <end position="44"/>
    </location>
</feature>
<evidence type="ECO:0000313" key="3">
    <source>
        <dbReference type="EMBL" id="HIV86169.1"/>
    </source>
</evidence>